<keyword evidence="1" id="KW-0175">Coiled coil</keyword>
<dbReference type="InterPro" id="IPR042655">
    <property type="entry name" value="LRC72"/>
</dbReference>
<dbReference type="OrthoDB" id="1517790at2759"/>
<dbReference type="PANTHER" id="PTHR46759:SF1">
    <property type="entry name" value="LEUCINE-RICH REPEAT-CONTAINING PROTEIN 72"/>
    <property type="match status" value="1"/>
</dbReference>
<keyword evidence="3" id="KW-1185">Reference proteome</keyword>
<dbReference type="RefSeq" id="XP_024581526.1">
    <property type="nucleotide sequence ID" value="XM_024715871.1"/>
</dbReference>
<evidence type="ECO:0000313" key="3">
    <source>
        <dbReference type="Proteomes" id="UP000054928"/>
    </source>
</evidence>
<accession>A0A0P1AU88</accession>
<dbReference type="OMA" id="AQENCIR"/>
<sequence length="277" mass="31986">MATLRAIQRLHLSDPYAELPVKNHKYVKNCTELYMANKHIAKIVNFEAFINLEVLWINGNQLQELDGLENCFRLKQLYAQENCIRSLDGSSLPHLKFLQELRLHDNKLNDLQVTLKVLSRLSNLRDLDLFGNAIEEEKNYRLQVIRAIPSLNVLDRHVITLEERTRALSLQLEDGAALNEKKCKKELSGSTSQALSGTVRMLFREVEAIKREQQKALEKLQQESLELKLVQNSVNPRTPFFKRAVNHDDSDKITGLDHYEVSALKKYFESYEVVKNG</sequence>
<feature type="coiled-coil region" evidence="1">
    <location>
        <begin position="203"/>
        <end position="230"/>
    </location>
</feature>
<name>A0A0P1AU88_PLAHL</name>
<dbReference type="PANTHER" id="PTHR46759">
    <property type="entry name" value="LEUCINE-RICH REPEAT-CONTAINING PROTEIN 72"/>
    <property type="match status" value="1"/>
</dbReference>
<dbReference type="EMBL" id="CCYD01001551">
    <property type="protein sequence ID" value="CEG45157.1"/>
    <property type="molecule type" value="Genomic_DNA"/>
</dbReference>
<dbReference type="Gene3D" id="3.80.10.10">
    <property type="entry name" value="Ribonuclease Inhibitor"/>
    <property type="match status" value="1"/>
</dbReference>
<dbReference type="PROSITE" id="PS51450">
    <property type="entry name" value="LRR"/>
    <property type="match status" value="1"/>
</dbReference>
<dbReference type="InterPro" id="IPR001611">
    <property type="entry name" value="Leu-rich_rpt"/>
</dbReference>
<dbReference type="STRING" id="4781.A0A0P1AU88"/>
<evidence type="ECO:0000313" key="2">
    <source>
        <dbReference type="EMBL" id="CEG45157.1"/>
    </source>
</evidence>
<reference evidence="3" key="1">
    <citation type="submission" date="2014-09" db="EMBL/GenBank/DDBJ databases">
        <authorList>
            <person name="Sharma Rahul"/>
            <person name="Thines Marco"/>
        </authorList>
    </citation>
    <scope>NUCLEOTIDE SEQUENCE [LARGE SCALE GENOMIC DNA]</scope>
</reference>
<dbReference type="InterPro" id="IPR032675">
    <property type="entry name" value="LRR_dom_sf"/>
</dbReference>
<dbReference type="Proteomes" id="UP000054928">
    <property type="component" value="Unassembled WGS sequence"/>
</dbReference>
<protein>
    <submittedName>
        <fullName evidence="2">Protein phosphatase 1, regulatory subunit, and related proteins</fullName>
    </submittedName>
</protein>
<proteinExistence type="predicted"/>
<dbReference type="AlphaFoldDB" id="A0A0P1AU88"/>
<dbReference type="GeneID" id="36396529"/>
<dbReference type="SUPFAM" id="SSF52075">
    <property type="entry name" value="Outer arm dynein light chain 1"/>
    <property type="match status" value="1"/>
</dbReference>
<evidence type="ECO:0000256" key="1">
    <source>
        <dbReference type="SAM" id="Coils"/>
    </source>
</evidence>
<organism evidence="2 3">
    <name type="scientific">Plasmopara halstedii</name>
    <name type="common">Downy mildew of sunflower</name>
    <dbReference type="NCBI Taxonomy" id="4781"/>
    <lineage>
        <taxon>Eukaryota</taxon>
        <taxon>Sar</taxon>
        <taxon>Stramenopiles</taxon>
        <taxon>Oomycota</taxon>
        <taxon>Peronosporomycetes</taxon>
        <taxon>Peronosporales</taxon>
        <taxon>Peronosporaceae</taxon>
        <taxon>Plasmopara</taxon>
    </lineage>
</organism>
<dbReference type="Pfam" id="PF14580">
    <property type="entry name" value="LRR_9"/>
    <property type="match status" value="1"/>
</dbReference>